<dbReference type="InterPro" id="IPR008620">
    <property type="entry name" value="FixH"/>
</dbReference>
<reference evidence="3" key="1">
    <citation type="submission" date="2018-05" db="EMBL/GenBank/DDBJ databases">
        <authorList>
            <person name="Du Z."/>
            <person name="Wang X."/>
        </authorList>
    </citation>
    <scope>NUCLEOTIDE SEQUENCE [LARGE SCALE GENOMIC DNA]</scope>
    <source>
        <strain evidence="3">CQN31</strain>
    </source>
</reference>
<dbReference type="EMBL" id="QGNA01000002">
    <property type="protein sequence ID" value="PWS37246.1"/>
    <property type="molecule type" value="Genomic_DNA"/>
</dbReference>
<organism evidence="2 3">
    <name type="scientific">Falsiroseomonas bella</name>
    <dbReference type="NCBI Taxonomy" id="2184016"/>
    <lineage>
        <taxon>Bacteria</taxon>
        <taxon>Pseudomonadati</taxon>
        <taxon>Pseudomonadota</taxon>
        <taxon>Alphaproteobacteria</taxon>
        <taxon>Acetobacterales</taxon>
        <taxon>Roseomonadaceae</taxon>
        <taxon>Falsiroseomonas</taxon>
    </lineage>
</organism>
<sequence length="163" mass="17385">MSDSTLPPGADFDPRRSRWIPWAFVGAFVVIIAVNMVLVVASLSTFTGLTTAHSYDRGRAYNAVLAEAARQDALGWTAQVTLEGEALAVAVTDREGLPVGGRLEGALLRPLEGTQLPLDFAAAGTGRFLAHAALPASGQWEARLTLHGADGARFDIRQRVFAR</sequence>
<keyword evidence="1" id="KW-0472">Membrane</keyword>
<evidence type="ECO:0000256" key="1">
    <source>
        <dbReference type="SAM" id="Phobius"/>
    </source>
</evidence>
<dbReference type="Pfam" id="PF05751">
    <property type="entry name" value="FixH"/>
    <property type="match status" value="1"/>
</dbReference>
<accession>A0A317FI69</accession>
<comment type="caution">
    <text evidence="2">The sequence shown here is derived from an EMBL/GenBank/DDBJ whole genome shotgun (WGS) entry which is preliminary data.</text>
</comment>
<gene>
    <name evidence="2" type="ORF">DFH01_10340</name>
</gene>
<evidence type="ECO:0000313" key="2">
    <source>
        <dbReference type="EMBL" id="PWS37246.1"/>
    </source>
</evidence>
<keyword evidence="3" id="KW-1185">Reference proteome</keyword>
<dbReference type="OrthoDB" id="1495896at2"/>
<feature type="transmembrane region" description="Helical" evidence="1">
    <location>
        <begin position="20"/>
        <end position="49"/>
    </location>
</feature>
<protein>
    <submittedName>
        <fullName evidence="2">Nitrogen fixation protein fixH</fullName>
    </submittedName>
</protein>
<proteinExistence type="predicted"/>
<dbReference type="RefSeq" id="WP_109870355.1">
    <property type="nucleotide sequence ID" value="NZ_QGNA01000002.1"/>
</dbReference>
<evidence type="ECO:0000313" key="3">
    <source>
        <dbReference type="Proteomes" id="UP000245765"/>
    </source>
</evidence>
<dbReference type="AlphaFoldDB" id="A0A317FI69"/>
<keyword evidence="1" id="KW-0812">Transmembrane</keyword>
<name>A0A317FI69_9PROT</name>
<keyword evidence="1" id="KW-1133">Transmembrane helix</keyword>
<dbReference type="Proteomes" id="UP000245765">
    <property type="component" value="Unassembled WGS sequence"/>
</dbReference>